<feature type="compositionally biased region" description="Basic residues" evidence="1">
    <location>
        <begin position="265"/>
        <end position="274"/>
    </location>
</feature>
<evidence type="ECO:0000256" key="1">
    <source>
        <dbReference type="SAM" id="MobiDB-lite"/>
    </source>
</evidence>
<feature type="region of interest" description="Disordered" evidence="1">
    <location>
        <begin position="140"/>
        <end position="174"/>
    </location>
</feature>
<feature type="region of interest" description="Disordered" evidence="1">
    <location>
        <begin position="248"/>
        <end position="274"/>
    </location>
</feature>
<protein>
    <submittedName>
        <fullName evidence="2">Uncharacterized protein</fullName>
    </submittedName>
</protein>
<gene>
    <name evidence="2" type="ORF">P879_09261</name>
</gene>
<comment type="caution">
    <text evidence="2">The sequence shown here is derived from an EMBL/GenBank/DDBJ whole genome shotgun (WGS) entry which is preliminary data.</text>
</comment>
<dbReference type="Proteomes" id="UP000699462">
    <property type="component" value="Unassembled WGS sequence"/>
</dbReference>
<feature type="compositionally biased region" description="Low complexity" evidence="1">
    <location>
        <begin position="163"/>
        <end position="174"/>
    </location>
</feature>
<name>A0A8T0DGY0_9TREM</name>
<dbReference type="EMBL" id="JTDF01004823">
    <property type="protein sequence ID" value="KAF8566642.1"/>
    <property type="molecule type" value="Genomic_DNA"/>
</dbReference>
<evidence type="ECO:0000313" key="3">
    <source>
        <dbReference type="Proteomes" id="UP000699462"/>
    </source>
</evidence>
<sequence length="446" mass="49553">MNSCNFPQFERQARCLRSSFGTNQRAFVSQQTPQNSGRNKAFVPKNASNHAIDVCTSKRFSNRETSSSFLDSSFPSLGGLCTSKQHSAGMSALPRSPSRTSSTYASVLTAKPKPDLNKSFVSAVAKPSARPKLRSLIDERWKPRHTNPTKGSAPYLWHAQGNRSSSSGGMLRSFSTDQSITDKSLSKSFRSFVNLSGDMDLSPSVNVTDSSLSTRPSRLVTRSDSANRASFSVTESEAEWVYMRSKGRKDNSPEITLPKPIKVSTPKKKRDKSRLRASSVSTFLDYSSDSFTTSKERKYDAPLVLPLEELLQPIKPASLSKKPLGALTWDAKLRPINETKRIGKVREIPKAKRPSRLKRALLSEREARHLRRSCSAPPNTKVSHLAVTLADGDHKSSNEGQLNISQTNDVLEVIYIFFWLRRFFMGGRLHSSPLPKYTSSCEPTTV</sequence>
<reference evidence="2 3" key="1">
    <citation type="submission" date="2019-07" db="EMBL/GenBank/DDBJ databases">
        <title>Annotation for the trematode Paragonimus westermani.</title>
        <authorList>
            <person name="Choi Y.-J."/>
        </authorList>
    </citation>
    <scope>NUCLEOTIDE SEQUENCE [LARGE SCALE GENOMIC DNA]</scope>
    <source>
        <strain evidence="2">180907_Pwestermani</strain>
    </source>
</reference>
<organism evidence="2 3">
    <name type="scientific">Paragonimus westermani</name>
    <dbReference type="NCBI Taxonomy" id="34504"/>
    <lineage>
        <taxon>Eukaryota</taxon>
        <taxon>Metazoa</taxon>
        <taxon>Spiralia</taxon>
        <taxon>Lophotrochozoa</taxon>
        <taxon>Platyhelminthes</taxon>
        <taxon>Trematoda</taxon>
        <taxon>Digenea</taxon>
        <taxon>Plagiorchiida</taxon>
        <taxon>Troglotremata</taxon>
        <taxon>Troglotrematidae</taxon>
        <taxon>Paragonimus</taxon>
    </lineage>
</organism>
<accession>A0A8T0DGY0</accession>
<proteinExistence type="predicted"/>
<dbReference type="AlphaFoldDB" id="A0A8T0DGY0"/>
<evidence type="ECO:0000313" key="2">
    <source>
        <dbReference type="EMBL" id="KAF8566642.1"/>
    </source>
</evidence>
<keyword evidence="3" id="KW-1185">Reference proteome</keyword>
<dbReference type="OrthoDB" id="263617at2759"/>